<evidence type="ECO:0000256" key="2">
    <source>
        <dbReference type="ARBA" id="ARBA00001946"/>
    </source>
</evidence>
<comment type="cofactor">
    <cofactor evidence="1">
        <name>Mn(2+)</name>
        <dbReference type="ChEBI" id="CHEBI:29035"/>
    </cofactor>
</comment>
<dbReference type="RefSeq" id="WP_159662401.1">
    <property type="nucleotide sequence ID" value="NZ_WUUS01000001.1"/>
</dbReference>
<protein>
    <recommendedName>
        <fullName evidence="4">phosphoribosylamine--glycine ligase</fullName>
        <ecNumber evidence="4">6.3.4.13</ecNumber>
    </recommendedName>
    <alternativeName>
        <fullName evidence="12">Glycinamide ribonucleotide synthetase</fullName>
    </alternativeName>
    <alternativeName>
        <fullName evidence="13">Phosphoribosylglycinamide synthetase</fullName>
    </alternativeName>
</protein>
<evidence type="ECO:0000256" key="11">
    <source>
        <dbReference type="ARBA" id="ARBA00038345"/>
    </source>
</evidence>
<evidence type="ECO:0000313" key="16">
    <source>
        <dbReference type="EMBL" id="MXR39870.1"/>
    </source>
</evidence>
<dbReference type="InterPro" id="IPR020560">
    <property type="entry name" value="PRibGlycinamide_synth_C-dom"/>
</dbReference>
<name>A0A6B0SVA9_9EURY</name>
<dbReference type="GO" id="GO:0005524">
    <property type="term" value="F:ATP binding"/>
    <property type="evidence" value="ECO:0007669"/>
    <property type="project" value="UniProtKB-UniRule"/>
</dbReference>
<gene>
    <name evidence="16" type="ORF">GRX01_00640</name>
</gene>
<dbReference type="InterPro" id="IPR011761">
    <property type="entry name" value="ATP-grasp"/>
</dbReference>
<dbReference type="PANTHER" id="PTHR43472:SF1">
    <property type="entry name" value="PHOSPHORIBOSYLAMINE--GLYCINE LIGASE, CHLOROPLASTIC"/>
    <property type="match status" value="1"/>
</dbReference>
<evidence type="ECO:0000256" key="9">
    <source>
        <dbReference type="ARBA" id="ARBA00022842"/>
    </source>
</evidence>
<dbReference type="EMBL" id="WUUS01000001">
    <property type="protein sequence ID" value="MXR39870.1"/>
    <property type="molecule type" value="Genomic_DNA"/>
</dbReference>
<proteinExistence type="inferred from homology"/>
<dbReference type="GO" id="GO:0046872">
    <property type="term" value="F:metal ion binding"/>
    <property type="evidence" value="ECO:0007669"/>
    <property type="project" value="InterPro"/>
</dbReference>
<evidence type="ECO:0000313" key="17">
    <source>
        <dbReference type="Proteomes" id="UP000437065"/>
    </source>
</evidence>
<evidence type="ECO:0000256" key="6">
    <source>
        <dbReference type="ARBA" id="ARBA00022741"/>
    </source>
</evidence>
<evidence type="ECO:0000256" key="13">
    <source>
        <dbReference type="ARBA" id="ARBA00042864"/>
    </source>
</evidence>
<evidence type="ECO:0000256" key="12">
    <source>
        <dbReference type="ARBA" id="ARBA00042242"/>
    </source>
</evidence>
<evidence type="ECO:0000256" key="7">
    <source>
        <dbReference type="ARBA" id="ARBA00022755"/>
    </source>
</evidence>
<dbReference type="InterPro" id="IPR011054">
    <property type="entry name" value="Rudment_hybrid_motif"/>
</dbReference>
<organism evidence="16 17">
    <name type="scientific">Halobaculum saliterrae</name>
    <dbReference type="NCBI Taxonomy" id="2073113"/>
    <lineage>
        <taxon>Archaea</taxon>
        <taxon>Methanobacteriati</taxon>
        <taxon>Methanobacteriota</taxon>
        <taxon>Stenosarchaea group</taxon>
        <taxon>Halobacteria</taxon>
        <taxon>Halobacteriales</taxon>
        <taxon>Haloferacaceae</taxon>
        <taxon>Halobaculum</taxon>
    </lineage>
</organism>
<dbReference type="GO" id="GO:0006189">
    <property type="term" value="P:'de novo' IMP biosynthetic process"/>
    <property type="evidence" value="ECO:0007669"/>
    <property type="project" value="UniProtKB-UniPathway"/>
</dbReference>
<keyword evidence="10" id="KW-0464">Manganese</keyword>
<keyword evidence="17" id="KW-1185">Reference proteome</keyword>
<dbReference type="Pfam" id="PF01071">
    <property type="entry name" value="GARS_A"/>
    <property type="match status" value="1"/>
</dbReference>
<comment type="similarity">
    <text evidence="11">Belongs to the GARS family.</text>
</comment>
<evidence type="ECO:0000256" key="5">
    <source>
        <dbReference type="ARBA" id="ARBA00022598"/>
    </source>
</evidence>
<comment type="pathway">
    <text evidence="3">Purine metabolism; IMP biosynthesis via de novo pathway; N(1)-(5-phospho-D-ribosyl)glycinamide from 5-phospho-alpha-D-ribose 1-diphosphate: step 2/2.</text>
</comment>
<dbReference type="InterPro" id="IPR020561">
    <property type="entry name" value="PRibGlycinamid_synth_ATP-grasp"/>
</dbReference>
<reference evidence="16 17" key="1">
    <citation type="submission" date="2019-12" db="EMBL/GenBank/DDBJ databases">
        <title>Isolation and characterization of three novel carbon monoxide-oxidizing members of Halobacteria from salione crusts and soils.</title>
        <authorList>
            <person name="Myers M.R."/>
            <person name="King G.M."/>
        </authorList>
    </citation>
    <scope>NUCLEOTIDE SEQUENCE [LARGE SCALE GENOMIC DNA]</scope>
    <source>
        <strain evidence="16 17">WSA2</strain>
    </source>
</reference>
<keyword evidence="5 16" id="KW-0436">Ligase</keyword>
<evidence type="ECO:0000256" key="1">
    <source>
        <dbReference type="ARBA" id="ARBA00001936"/>
    </source>
</evidence>
<dbReference type="PANTHER" id="PTHR43472">
    <property type="entry name" value="PHOSPHORIBOSYLAMINE--GLYCINE LIGASE"/>
    <property type="match status" value="1"/>
</dbReference>
<evidence type="ECO:0000256" key="14">
    <source>
        <dbReference type="PROSITE-ProRule" id="PRU00409"/>
    </source>
</evidence>
<feature type="domain" description="ATP-grasp" evidence="15">
    <location>
        <begin position="103"/>
        <end position="305"/>
    </location>
</feature>
<dbReference type="AlphaFoldDB" id="A0A6B0SVA9"/>
<comment type="cofactor">
    <cofactor evidence="2">
        <name>Mg(2+)</name>
        <dbReference type="ChEBI" id="CHEBI:18420"/>
    </cofactor>
</comment>
<keyword evidence="9" id="KW-0460">Magnesium</keyword>
<dbReference type="SUPFAM" id="SSF56059">
    <property type="entry name" value="Glutathione synthetase ATP-binding domain-like"/>
    <property type="match status" value="1"/>
</dbReference>
<evidence type="ECO:0000259" key="15">
    <source>
        <dbReference type="PROSITE" id="PS50975"/>
    </source>
</evidence>
<comment type="caution">
    <text evidence="16">The sequence shown here is derived from an EMBL/GenBank/DDBJ whole genome shotgun (WGS) entry which is preliminary data.</text>
</comment>
<dbReference type="UniPathway" id="UPA00074">
    <property type="reaction ID" value="UER00125"/>
</dbReference>
<dbReference type="Gene3D" id="3.90.600.10">
    <property type="entry name" value="Phosphoribosylglycinamide synthetase, C-terminal domain"/>
    <property type="match status" value="1"/>
</dbReference>
<dbReference type="SMART" id="SM01209">
    <property type="entry name" value="GARS_A"/>
    <property type="match status" value="1"/>
</dbReference>
<keyword evidence="7" id="KW-0658">Purine biosynthesis</keyword>
<dbReference type="SMART" id="SM01210">
    <property type="entry name" value="GARS_C"/>
    <property type="match status" value="1"/>
</dbReference>
<dbReference type="InterPro" id="IPR037123">
    <property type="entry name" value="PRibGlycinamide_synth_C_sf"/>
</dbReference>
<dbReference type="Proteomes" id="UP000437065">
    <property type="component" value="Unassembled WGS sequence"/>
</dbReference>
<evidence type="ECO:0000256" key="10">
    <source>
        <dbReference type="ARBA" id="ARBA00023211"/>
    </source>
</evidence>
<evidence type="ECO:0000256" key="8">
    <source>
        <dbReference type="ARBA" id="ARBA00022840"/>
    </source>
</evidence>
<dbReference type="InterPro" id="IPR000115">
    <property type="entry name" value="PRibGlycinamide_synth"/>
</dbReference>
<dbReference type="Gene3D" id="3.30.470.20">
    <property type="entry name" value="ATP-grasp fold, B domain"/>
    <property type="match status" value="1"/>
</dbReference>
<evidence type="ECO:0000256" key="4">
    <source>
        <dbReference type="ARBA" id="ARBA00013255"/>
    </source>
</evidence>
<dbReference type="GO" id="GO:0009113">
    <property type="term" value="P:purine nucleobase biosynthetic process"/>
    <property type="evidence" value="ECO:0007669"/>
    <property type="project" value="InterPro"/>
</dbReference>
<dbReference type="EC" id="6.3.4.13" evidence="4"/>
<dbReference type="SUPFAM" id="SSF51246">
    <property type="entry name" value="Rudiment single hybrid motif"/>
    <property type="match status" value="1"/>
</dbReference>
<sequence length="431" mass="48485">MTGTNFLFVSLDGLIGDIAWRVKQHGNDVKYAITEDEFSQDVCDGLVPKTDDWRAELEWADVVVMDDSFGLGREAERLREEGIPVVGGTELTDRLEEDRGFGHETMRELGLNVIESRIFESLDAGIEYVRNNPAPYVLKPSGDTQNFNELLYVGQSEDGADVVQMLQRYRDKLDGEVEEFQLQLRKTGIEISVCGFFDGEQFVEPINYTFEHKRLFPGDLGPMTGEMGTAMFWGPPNRLFHGTIAPFEPLLRKEGYVGAFDINCIVNGDGIFPLEITSRFGYPQIAIQEAAMETPIDDFLYGLAAGTDPELETHDGFQVGLRVCVPPFPADDVDWFEEHSRDLQIGFREEGLPDGIHLEDMKHTDGEFRVAGETGEVLVATGLGETMQAAKTEAEERADDVVLPNNFYRTDIGSKWQKEAEQLIRWGYLRN</sequence>
<keyword evidence="6 14" id="KW-0547">Nucleotide-binding</keyword>
<keyword evidence="8 14" id="KW-0067">ATP-binding</keyword>
<accession>A0A6B0SVA9</accession>
<dbReference type="OrthoDB" id="315187at2157"/>
<dbReference type="PROSITE" id="PS50975">
    <property type="entry name" value="ATP_GRASP"/>
    <property type="match status" value="1"/>
</dbReference>
<evidence type="ECO:0000256" key="3">
    <source>
        <dbReference type="ARBA" id="ARBA00005174"/>
    </source>
</evidence>
<dbReference type="GO" id="GO:0004637">
    <property type="term" value="F:phosphoribosylamine-glycine ligase activity"/>
    <property type="evidence" value="ECO:0007669"/>
    <property type="project" value="UniProtKB-EC"/>
</dbReference>